<proteinExistence type="predicted"/>
<dbReference type="EMBL" id="ASPP01043258">
    <property type="protein sequence ID" value="ETN99680.1"/>
    <property type="molecule type" value="Genomic_DNA"/>
</dbReference>
<keyword evidence="2" id="KW-1185">Reference proteome</keyword>
<gene>
    <name evidence="1" type="ORF">RFI_37790</name>
</gene>
<feature type="non-terminal residue" evidence="1">
    <location>
        <position position="1"/>
    </location>
</feature>
<organism evidence="1 2">
    <name type="scientific">Reticulomyxa filosa</name>
    <dbReference type="NCBI Taxonomy" id="46433"/>
    <lineage>
        <taxon>Eukaryota</taxon>
        <taxon>Sar</taxon>
        <taxon>Rhizaria</taxon>
        <taxon>Retaria</taxon>
        <taxon>Foraminifera</taxon>
        <taxon>Monothalamids</taxon>
        <taxon>Reticulomyxidae</taxon>
        <taxon>Reticulomyxa</taxon>
    </lineage>
</organism>
<feature type="non-terminal residue" evidence="1">
    <location>
        <position position="153"/>
    </location>
</feature>
<protein>
    <submittedName>
        <fullName evidence="1">Uncharacterized protein</fullName>
    </submittedName>
</protein>
<sequence length="153" mass="17803">FVFTVEYVDDVTQKDIGAVEYSTKAIVEKWIDAVLNRVDVFINSQNFLEAENNIAMARKAIQLLGEHFTQNSFEQTKQQQQQQQQQDDHDEKKSIAIVNANINIFQRVDELSKRIEQKLQEIVKHFKTIELANRQSNPYFSNPPSDLYLKLTA</sequence>
<name>X6LE64_RETFI</name>
<reference evidence="1 2" key="1">
    <citation type="journal article" date="2013" name="Curr. Biol.">
        <title>The Genome of the Foraminiferan Reticulomyxa filosa.</title>
        <authorList>
            <person name="Glockner G."/>
            <person name="Hulsmann N."/>
            <person name="Schleicher M."/>
            <person name="Noegel A.A."/>
            <person name="Eichinger L."/>
            <person name="Gallinger C."/>
            <person name="Pawlowski J."/>
            <person name="Sierra R."/>
            <person name="Euteneuer U."/>
            <person name="Pillet L."/>
            <person name="Moustafa A."/>
            <person name="Platzer M."/>
            <person name="Groth M."/>
            <person name="Szafranski K."/>
            <person name="Schliwa M."/>
        </authorList>
    </citation>
    <scope>NUCLEOTIDE SEQUENCE [LARGE SCALE GENOMIC DNA]</scope>
</reference>
<evidence type="ECO:0000313" key="1">
    <source>
        <dbReference type="EMBL" id="ETN99680.1"/>
    </source>
</evidence>
<dbReference type="AlphaFoldDB" id="X6LE64"/>
<accession>X6LE64</accession>
<dbReference type="Proteomes" id="UP000023152">
    <property type="component" value="Unassembled WGS sequence"/>
</dbReference>
<evidence type="ECO:0000313" key="2">
    <source>
        <dbReference type="Proteomes" id="UP000023152"/>
    </source>
</evidence>
<comment type="caution">
    <text evidence="1">The sequence shown here is derived from an EMBL/GenBank/DDBJ whole genome shotgun (WGS) entry which is preliminary data.</text>
</comment>